<comment type="similarity">
    <text evidence="2 9">Belongs to the MIP/aquaporin (TC 1.A.8) family.</text>
</comment>
<dbReference type="Pfam" id="PF00230">
    <property type="entry name" value="MIP"/>
    <property type="match status" value="1"/>
</dbReference>
<dbReference type="EMBL" id="KQ085922">
    <property type="protein sequence ID" value="KLO15964.1"/>
    <property type="molecule type" value="Genomic_DNA"/>
</dbReference>
<keyword evidence="13" id="KW-1185">Reference proteome</keyword>
<feature type="region of interest" description="Disordered" evidence="10">
    <location>
        <begin position="1"/>
        <end position="20"/>
    </location>
</feature>
<evidence type="ECO:0000313" key="12">
    <source>
        <dbReference type="EMBL" id="KLO15964.1"/>
    </source>
</evidence>
<keyword evidence="7 11" id="KW-0472">Membrane</keyword>
<evidence type="ECO:0000256" key="5">
    <source>
        <dbReference type="ARBA" id="ARBA00022737"/>
    </source>
</evidence>
<dbReference type="GO" id="GO:0015254">
    <property type="term" value="F:glycerol channel activity"/>
    <property type="evidence" value="ECO:0007669"/>
    <property type="project" value="TreeGrafter"/>
</dbReference>
<dbReference type="Gene3D" id="1.20.1080.10">
    <property type="entry name" value="Glycerol uptake facilitator protein"/>
    <property type="match status" value="1"/>
</dbReference>
<dbReference type="STRING" id="27342.A0A0H2RVW8"/>
<name>A0A0H2RVW8_9AGAM</name>
<keyword evidence="3 9" id="KW-0813">Transport</keyword>
<feature type="transmembrane region" description="Helical" evidence="11">
    <location>
        <begin position="215"/>
        <end position="237"/>
    </location>
</feature>
<dbReference type="PANTHER" id="PTHR43829:SF9">
    <property type="entry name" value="AQUAPORIN-9"/>
    <property type="match status" value="1"/>
</dbReference>
<dbReference type="InterPro" id="IPR022357">
    <property type="entry name" value="MIP_CS"/>
</dbReference>
<evidence type="ECO:0000256" key="3">
    <source>
        <dbReference type="ARBA" id="ARBA00022448"/>
    </source>
</evidence>
<dbReference type="PROSITE" id="PS00221">
    <property type="entry name" value="MIP"/>
    <property type="match status" value="1"/>
</dbReference>
<feature type="transmembrane region" description="Helical" evidence="11">
    <location>
        <begin position="179"/>
        <end position="203"/>
    </location>
</feature>
<dbReference type="NCBIfam" id="TIGR00861">
    <property type="entry name" value="MIP"/>
    <property type="match status" value="1"/>
</dbReference>
<feature type="transmembrane region" description="Helical" evidence="11">
    <location>
        <begin position="267"/>
        <end position="287"/>
    </location>
</feature>
<dbReference type="CDD" id="cd00333">
    <property type="entry name" value="MIP"/>
    <property type="match status" value="1"/>
</dbReference>
<evidence type="ECO:0000313" key="13">
    <source>
        <dbReference type="Proteomes" id="UP000053477"/>
    </source>
</evidence>
<comment type="subcellular location">
    <subcellularLocation>
        <location evidence="1">Membrane</location>
        <topology evidence="1">Multi-pass membrane protein</topology>
    </subcellularLocation>
</comment>
<dbReference type="SUPFAM" id="SSF81338">
    <property type="entry name" value="Aquaporin-like"/>
    <property type="match status" value="1"/>
</dbReference>
<keyword evidence="4 9" id="KW-0812">Transmembrane</keyword>
<dbReference type="PANTHER" id="PTHR43829">
    <property type="entry name" value="AQUAPORIN OR AQUAGLYCEROPORIN RELATED"/>
    <property type="match status" value="1"/>
</dbReference>
<evidence type="ECO:0000256" key="11">
    <source>
        <dbReference type="SAM" id="Phobius"/>
    </source>
</evidence>
<dbReference type="GO" id="GO:0005886">
    <property type="term" value="C:plasma membrane"/>
    <property type="evidence" value="ECO:0007669"/>
    <property type="project" value="TreeGrafter"/>
</dbReference>
<dbReference type="InterPro" id="IPR023271">
    <property type="entry name" value="Aquaporin-like"/>
</dbReference>
<evidence type="ECO:0000256" key="10">
    <source>
        <dbReference type="SAM" id="MobiDB-lite"/>
    </source>
</evidence>
<dbReference type="FunFam" id="1.20.1080.10:FF:000027">
    <property type="entry name" value="MIP aquaporin"/>
    <property type="match status" value="1"/>
</dbReference>
<accession>A0A0H2RVW8</accession>
<dbReference type="PRINTS" id="PR00783">
    <property type="entry name" value="MINTRINSICP"/>
</dbReference>
<dbReference type="InterPro" id="IPR000425">
    <property type="entry name" value="MIP"/>
</dbReference>
<evidence type="ECO:0000256" key="8">
    <source>
        <dbReference type="ARBA" id="ARBA00034651"/>
    </source>
</evidence>
<organism evidence="12 13">
    <name type="scientific">Schizopora paradoxa</name>
    <dbReference type="NCBI Taxonomy" id="27342"/>
    <lineage>
        <taxon>Eukaryota</taxon>
        <taxon>Fungi</taxon>
        <taxon>Dikarya</taxon>
        <taxon>Basidiomycota</taxon>
        <taxon>Agaricomycotina</taxon>
        <taxon>Agaricomycetes</taxon>
        <taxon>Hymenochaetales</taxon>
        <taxon>Schizoporaceae</taxon>
        <taxon>Schizopora</taxon>
    </lineage>
</organism>
<feature type="transmembrane region" description="Helical" evidence="11">
    <location>
        <begin position="83"/>
        <end position="106"/>
    </location>
</feature>
<reference evidence="12 13" key="1">
    <citation type="submission" date="2015-04" db="EMBL/GenBank/DDBJ databases">
        <title>Complete genome sequence of Schizopora paradoxa KUC8140, a cosmopolitan wood degrader in East Asia.</title>
        <authorList>
            <consortium name="DOE Joint Genome Institute"/>
            <person name="Min B."/>
            <person name="Park H."/>
            <person name="Jang Y."/>
            <person name="Kim J.-J."/>
            <person name="Kim K.H."/>
            <person name="Pangilinan J."/>
            <person name="Lipzen A."/>
            <person name="Riley R."/>
            <person name="Grigoriev I.V."/>
            <person name="Spatafora J.W."/>
            <person name="Choi I.-G."/>
        </authorList>
    </citation>
    <scope>NUCLEOTIDE SEQUENCE [LARGE SCALE GENOMIC DNA]</scope>
    <source>
        <strain evidence="12 13">KUC8140</strain>
    </source>
</reference>
<gene>
    <name evidence="12" type="ORF">SCHPADRAFT_823814</name>
</gene>
<proteinExistence type="inferred from homology"/>
<keyword evidence="5" id="KW-0677">Repeat</keyword>
<evidence type="ECO:0000256" key="2">
    <source>
        <dbReference type="ARBA" id="ARBA00006175"/>
    </source>
</evidence>
<feature type="transmembrane region" description="Helical" evidence="11">
    <location>
        <begin position="51"/>
        <end position="71"/>
    </location>
</feature>
<dbReference type="OrthoDB" id="3222at2759"/>
<evidence type="ECO:0000256" key="1">
    <source>
        <dbReference type="ARBA" id="ARBA00004141"/>
    </source>
</evidence>
<dbReference type="GO" id="GO:0015250">
    <property type="term" value="F:water channel activity"/>
    <property type="evidence" value="ECO:0007669"/>
    <property type="project" value="TreeGrafter"/>
</dbReference>
<protein>
    <submittedName>
        <fullName evidence="12">Aquaporin</fullName>
    </submittedName>
</protein>
<dbReference type="Proteomes" id="UP000053477">
    <property type="component" value="Unassembled WGS sequence"/>
</dbReference>
<dbReference type="InterPro" id="IPR050363">
    <property type="entry name" value="MIP/Aquaporin"/>
</dbReference>
<dbReference type="AlphaFoldDB" id="A0A0H2RVW8"/>
<evidence type="ECO:0000256" key="7">
    <source>
        <dbReference type="ARBA" id="ARBA00023136"/>
    </source>
</evidence>
<keyword evidence="6 11" id="KW-1133">Transmembrane helix</keyword>
<evidence type="ECO:0000256" key="9">
    <source>
        <dbReference type="RuleBase" id="RU000477"/>
    </source>
</evidence>
<comment type="catalytic activity">
    <reaction evidence="8">
        <text>H2O(in) = H2O(out)</text>
        <dbReference type="Rhea" id="RHEA:29667"/>
        <dbReference type="ChEBI" id="CHEBI:15377"/>
    </reaction>
</comment>
<dbReference type="InParanoid" id="A0A0H2RVW8"/>
<evidence type="ECO:0000256" key="6">
    <source>
        <dbReference type="ARBA" id="ARBA00022989"/>
    </source>
</evidence>
<feature type="transmembrane region" description="Helical" evidence="11">
    <location>
        <begin position="127"/>
        <end position="149"/>
    </location>
</feature>
<evidence type="ECO:0000256" key="4">
    <source>
        <dbReference type="ARBA" id="ARBA00022692"/>
    </source>
</evidence>
<sequence length="328" mass="35323">MTDEDIAATKANPHGSLGFPEEPLTEVEMLSKFPNRWTQIRYIVREPAAEFFGTMLLVLFGCGGNAQGVLFNDPDVSSSPAGGYLAVAFGWGIALGAWVSGGISGGHINPAVTISLATFRGFPWRKVPVYILSQLLGGIVGAAIVYANYHRAIDLFEGGHGIRTVPGTASLFGTYAAPYLSNVSAFFEEFIGAFLLLFVLLAVSDKRNGPPPAGLLPLALFLTLFGLGLAFGAQTGFAVNPARDLGPRILTAMVGYGREVFNYRHQYWIWAGVLAPILGALVATFVYDTFVFTGNESIINRPNKLAREHHAHARNQERYKMPAGADIV</sequence>